<reference evidence="3" key="1">
    <citation type="journal article" date="2023" name="Plant J.">
        <title>Genome sequences and population genomics provide insights into the demographic history, inbreeding, and mutation load of two 'living fossil' tree species of Dipteronia.</title>
        <authorList>
            <person name="Feng Y."/>
            <person name="Comes H.P."/>
            <person name="Chen J."/>
            <person name="Zhu S."/>
            <person name="Lu R."/>
            <person name="Zhang X."/>
            <person name="Li P."/>
            <person name="Qiu J."/>
            <person name="Olsen K.M."/>
            <person name="Qiu Y."/>
        </authorList>
    </citation>
    <scope>NUCLEOTIDE SEQUENCE</scope>
    <source>
        <strain evidence="3">KIB01</strain>
    </source>
</reference>
<proteinExistence type="predicted"/>
<dbReference type="Proteomes" id="UP001280121">
    <property type="component" value="Unassembled WGS sequence"/>
</dbReference>
<dbReference type="GO" id="GO:0080030">
    <property type="term" value="F:methyl indole-3-acetate esterase activity"/>
    <property type="evidence" value="ECO:0007669"/>
    <property type="project" value="TreeGrafter"/>
</dbReference>
<evidence type="ECO:0000256" key="1">
    <source>
        <dbReference type="SAM" id="MobiDB-lite"/>
    </source>
</evidence>
<dbReference type="SUPFAM" id="SSF53474">
    <property type="entry name" value="alpha/beta-Hydrolases"/>
    <property type="match status" value="1"/>
</dbReference>
<dbReference type="GO" id="GO:0080032">
    <property type="term" value="F:methyl jasmonate esterase activity"/>
    <property type="evidence" value="ECO:0007669"/>
    <property type="project" value="TreeGrafter"/>
</dbReference>
<gene>
    <name evidence="3" type="ORF">Ddye_030828</name>
</gene>
<feature type="domain" description="AB hydrolase-1" evidence="2">
    <location>
        <begin position="165"/>
        <end position="292"/>
    </location>
</feature>
<dbReference type="GO" id="GO:0009696">
    <property type="term" value="P:salicylic acid metabolic process"/>
    <property type="evidence" value="ECO:0007669"/>
    <property type="project" value="TreeGrafter"/>
</dbReference>
<feature type="compositionally biased region" description="Acidic residues" evidence="1">
    <location>
        <begin position="12"/>
        <end position="21"/>
    </location>
</feature>
<feature type="compositionally biased region" description="Polar residues" evidence="1">
    <location>
        <begin position="130"/>
        <end position="146"/>
    </location>
</feature>
<feature type="region of interest" description="Disordered" evidence="1">
    <location>
        <begin position="49"/>
        <end position="72"/>
    </location>
</feature>
<dbReference type="PANTHER" id="PTHR10992:SF1025">
    <property type="entry name" value="METHYLESTERASE 15, CHLOROPLASTIC-RELATED"/>
    <property type="match status" value="1"/>
</dbReference>
<dbReference type="GO" id="GO:0009694">
    <property type="term" value="P:jasmonic acid metabolic process"/>
    <property type="evidence" value="ECO:0007669"/>
    <property type="project" value="TreeGrafter"/>
</dbReference>
<dbReference type="InterPro" id="IPR029058">
    <property type="entry name" value="AB_hydrolase_fold"/>
</dbReference>
<dbReference type="GO" id="GO:0080031">
    <property type="term" value="F:methyl salicylate esterase activity"/>
    <property type="evidence" value="ECO:0007669"/>
    <property type="project" value="TreeGrafter"/>
</dbReference>
<dbReference type="Pfam" id="PF00561">
    <property type="entry name" value="Abhydrolase_1"/>
    <property type="match status" value="1"/>
</dbReference>
<feature type="compositionally biased region" description="Basic residues" evidence="1">
    <location>
        <begin position="58"/>
        <end position="71"/>
    </location>
</feature>
<dbReference type="PANTHER" id="PTHR10992">
    <property type="entry name" value="METHYLESTERASE FAMILY MEMBER"/>
    <property type="match status" value="1"/>
</dbReference>
<dbReference type="InterPro" id="IPR000073">
    <property type="entry name" value="AB_hydrolase_1"/>
</dbReference>
<evidence type="ECO:0000259" key="2">
    <source>
        <dbReference type="Pfam" id="PF00561"/>
    </source>
</evidence>
<comment type="caution">
    <text evidence="3">The sequence shown here is derived from an EMBL/GenBank/DDBJ whole genome shotgun (WGS) entry which is preliminary data.</text>
</comment>
<evidence type="ECO:0000313" key="3">
    <source>
        <dbReference type="EMBL" id="KAK2636036.1"/>
    </source>
</evidence>
<name>A0AAD9THT0_9ROSI</name>
<feature type="region of interest" description="Disordered" evidence="1">
    <location>
        <begin position="1"/>
        <end position="24"/>
    </location>
</feature>
<keyword evidence="4" id="KW-1185">Reference proteome</keyword>
<sequence>MGNSLRCLSHNDDDDDDDYDGEMGNKPSKYTLTALPLFASFNGRTGLLSSFSSSSSRKEKKKNRRKDHHQRQLIELDANSFISEQALAAALLFHNQHRVKGTNSDDNIPITRSTSVVYPSPALPKKQRFTRSSNARQRSNTDPFLQPQQLVNQELQMECLETSRFVLVHGGGFGAWCWYKTMTLLEENGFKVDVVDLTGSGVSSFDTNNVTSLAQYVKPLIDIFNKLGNGEEVILVGHDFGGACISFVMELFPSKISKAVFVAAAMLTSGQSTLDLFSQQTGSNDLMQQGQIFLYANGKDNPPTSIDLDRTLLRDLMFNQSSGCCIGISIYENNSICTSSRETVSY</sequence>
<dbReference type="EMBL" id="JANJYI010000009">
    <property type="protein sequence ID" value="KAK2636036.1"/>
    <property type="molecule type" value="Genomic_DNA"/>
</dbReference>
<accession>A0AAD9THT0</accession>
<dbReference type="AlphaFoldDB" id="A0AAD9THT0"/>
<dbReference type="InterPro" id="IPR045889">
    <property type="entry name" value="MES/HNL"/>
</dbReference>
<evidence type="ECO:0000313" key="4">
    <source>
        <dbReference type="Proteomes" id="UP001280121"/>
    </source>
</evidence>
<protein>
    <recommendedName>
        <fullName evidence="2">AB hydrolase-1 domain-containing protein</fullName>
    </recommendedName>
</protein>
<dbReference type="Gene3D" id="3.40.50.1820">
    <property type="entry name" value="alpha/beta hydrolase"/>
    <property type="match status" value="1"/>
</dbReference>
<organism evidence="3 4">
    <name type="scientific">Dipteronia dyeriana</name>
    <dbReference type="NCBI Taxonomy" id="168575"/>
    <lineage>
        <taxon>Eukaryota</taxon>
        <taxon>Viridiplantae</taxon>
        <taxon>Streptophyta</taxon>
        <taxon>Embryophyta</taxon>
        <taxon>Tracheophyta</taxon>
        <taxon>Spermatophyta</taxon>
        <taxon>Magnoliopsida</taxon>
        <taxon>eudicotyledons</taxon>
        <taxon>Gunneridae</taxon>
        <taxon>Pentapetalae</taxon>
        <taxon>rosids</taxon>
        <taxon>malvids</taxon>
        <taxon>Sapindales</taxon>
        <taxon>Sapindaceae</taxon>
        <taxon>Hippocastanoideae</taxon>
        <taxon>Acereae</taxon>
        <taxon>Dipteronia</taxon>
    </lineage>
</organism>
<feature type="region of interest" description="Disordered" evidence="1">
    <location>
        <begin position="126"/>
        <end position="146"/>
    </location>
</feature>